<feature type="chain" id="PRO_5042106584" evidence="8">
    <location>
        <begin position="22"/>
        <end position="515"/>
    </location>
</feature>
<evidence type="ECO:0000256" key="2">
    <source>
        <dbReference type="ARBA" id="ARBA00008163"/>
    </source>
</evidence>
<comment type="subcellular location">
    <subcellularLocation>
        <location evidence="1">Cell outer membrane</location>
        <topology evidence="1">Multi-pass membrane protein</topology>
    </subcellularLocation>
</comment>
<dbReference type="RefSeq" id="WP_301198020.1">
    <property type="nucleotide sequence ID" value="NZ_JAPDPI010000005.1"/>
</dbReference>
<gene>
    <name evidence="9" type="ORF">OM074_04115</name>
</gene>
<keyword evidence="3" id="KW-1134">Transmembrane beta strand</keyword>
<dbReference type="SUPFAM" id="SSF56935">
    <property type="entry name" value="Porins"/>
    <property type="match status" value="1"/>
</dbReference>
<comment type="similarity">
    <text evidence="2">Belongs to the OmpP1/FadL family.</text>
</comment>
<protein>
    <submittedName>
        <fullName evidence="9">Outer membrane protein transport protein</fullName>
    </submittedName>
</protein>
<dbReference type="Pfam" id="PF03349">
    <property type="entry name" value="Toluene_X"/>
    <property type="match status" value="1"/>
</dbReference>
<evidence type="ECO:0000256" key="7">
    <source>
        <dbReference type="ARBA" id="ARBA00023237"/>
    </source>
</evidence>
<dbReference type="GO" id="GO:0009279">
    <property type="term" value="C:cell outer membrane"/>
    <property type="evidence" value="ECO:0007669"/>
    <property type="project" value="UniProtKB-SubCell"/>
</dbReference>
<dbReference type="PANTHER" id="PTHR35093">
    <property type="entry name" value="OUTER MEMBRANE PROTEIN NMB0088-RELATED"/>
    <property type="match status" value="1"/>
</dbReference>
<keyword evidence="7" id="KW-0998">Cell outer membrane</keyword>
<keyword evidence="10" id="KW-1185">Reference proteome</keyword>
<evidence type="ECO:0000313" key="9">
    <source>
        <dbReference type="EMBL" id="MCW3804798.1"/>
    </source>
</evidence>
<evidence type="ECO:0000256" key="4">
    <source>
        <dbReference type="ARBA" id="ARBA00022692"/>
    </source>
</evidence>
<dbReference type="GO" id="GO:0015483">
    <property type="term" value="F:long-chain fatty acid transporting porin activity"/>
    <property type="evidence" value="ECO:0007669"/>
    <property type="project" value="TreeGrafter"/>
</dbReference>
<dbReference type="EMBL" id="JAPDPI010000005">
    <property type="protein sequence ID" value="MCW3804798.1"/>
    <property type="molecule type" value="Genomic_DNA"/>
</dbReference>
<dbReference type="AlphaFoldDB" id="A0AAE3MBF1"/>
<evidence type="ECO:0000256" key="1">
    <source>
        <dbReference type="ARBA" id="ARBA00004571"/>
    </source>
</evidence>
<evidence type="ECO:0000256" key="8">
    <source>
        <dbReference type="SAM" id="SignalP"/>
    </source>
</evidence>
<sequence>MIKSKIIYSLFLICLSTNMLAQSYLDVLRYSQPQYSGTARSTAMGGAFGSLGGDFSAIGINPAGIAAYRSSEFSVTPSVILNSTESMFHAPSGTTLNTINSEDNKTTFAFNQIGYVGTYKPMREVKKGIVSTHFGVGYNRNNNFNYRSMSQARNVSNSMTDMFLFDADGLHPSELENLSLLGYNTYLINELDPNTTDYIYTSLLDIGDKVHQTRIIEKDGYTGEVNFTFGANISNLLLIGTSINFSMLNYDEESSYFEEFSEEDNVIYDDSFRRFTVSDYLEASGTGINLKLGVIVTPAKGLRLGLAYHSPTWYNIEENYGSRIDSYFYNEIPEEGSSNIYDYYDGEYDYNFRTPDKLIASASYIIGKVAILSFDYERINYANAKFKSTVDSWKDVTTINYQNDEIKNIFTNSNNFRAGAEFRVNNQLSLRCGYALQGSPYKNDPKDNEITSYAAGFGYRFKSYFIDFAYKLSSFDINYYNYNWSPEHDTAVGPPPITKTSTEDHSMVLTFGMKF</sequence>
<evidence type="ECO:0000256" key="5">
    <source>
        <dbReference type="ARBA" id="ARBA00022729"/>
    </source>
</evidence>
<keyword evidence="5 8" id="KW-0732">Signal</keyword>
<evidence type="ECO:0000256" key="6">
    <source>
        <dbReference type="ARBA" id="ARBA00023136"/>
    </source>
</evidence>
<reference evidence="9" key="1">
    <citation type="submission" date="2022-10" db="EMBL/GenBank/DDBJ databases">
        <authorList>
            <person name="Yu W.X."/>
        </authorList>
    </citation>
    <scope>NUCLEOTIDE SEQUENCE</scope>
    <source>
        <strain evidence="9">D04</strain>
    </source>
</reference>
<evidence type="ECO:0000313" key="10">
    <source>
        <dbReference type="Proteomes" id="UP001207408"/>
    </source>
</evidence>
<accession>A0AAE3MBF1</accession>
<evidence type="ECO:0000256" key="3">
    <source>
        <dbReference type="ARBA" id="ARBA00022452"/>
    </source>
</evidence>
<dbReference type="Proteomes" id="UP001207408">
    <property type="component" value="Unassembled WGS sequence"/>
</dbReference>
<feature type="signal peptide" evidence="8">
    <location>
        <begin position="1"/>
        <end position="21"/>
    </location>
</feature>
<dbReference type="PANTHER" id="PTHR35093:SF8">
    <property type="entry name" value="OUTER MEMBRANE PROTEIN NMB0088-RELATED"/>
    <property type="match status" value="1"/>
</dbReference>
<comment type="caution">
    <text evidence="9">The sequence shown here is derived from an EMBL/GenBank/DDBJ whole genome shotgun (WGS) entry which is preliminary data.</text>
</comment>
<organism evidence="9 10">
    <name type="scientific">Plebeiibacterium marinum</name>
    <dbReference type="NCBI Taxonomy" id="2992111"/>
    <lineage>
        <taxon>Bacteria</taxon>
        <taxon>Pseudomonadati</taxon>
        <taxon>Bacteroidota</taxon>
        <taxon>Bacteroidia</taxon>
        <taxon>Marinilabiliales</taxon>
        <taxon>Marinilabiliaceae</taxon>
        <taxon>Plebeiibacterium</taxon>
    </lineage>
</organism>
<dbReference type="InterPro" id="IPR005017">
    <property type="entry name" value="OMPP1/FadL/TodX"/>
</dbReference>
<keyword evidence="6" id="KW-0472">Membrane</keyword>
<dbReference type="Gene3D" id="2.40.160.60">
    <property type="entry name" value="Outer membrane protein transport protein (OMPP1/FadL/TodX)"/>
    <property type="match status" value="1"/>
</dbReference>
<proteinExistence type="inferred from homology"/>
<keyword evidence="4" id="KW-0812">Transmembrane</keyword>
<name>A0AAE3MBF1_9BACT</name>